<dbReference type="EMBL" id="CP120942">
    <property type="protein sequence ID" value="WFF97143.1"/>
    <property type="molecule type" value="Genomic_DNA"/>
</dbReference>
<accession>A0AAJ5ZBN9</accession>
<dbReference type="RefSeq" id="WP_277856198.1">
    <property type="nucleotide sequence ID" value="NZ_CP120942.1"/>
</dbReference>
<dbReference type="AlphaFoldDB" id="A0AAJ5ZBN9"/>
<evidence type="ECO:0008006" key="3">
    <source>
        <dbReference type="Google" id="ProtNLM"/>
    </source>
</evidence>
<dbReference type="Proteomes" id="UP001218423">
    <property type="component" value="Chromosome"/>
</dbReference>
<proteinExistence type="predicted"/>
<evidence type="ECO:0000313" key="1">
    <source>
        <dbReference type="EMBL" id="WFF97143.1"/>
    </source>
</evidence>
<organism evidence="1 2">
    <name type="scientific">Aeromonas caviae</name>
    <name type="common">Aeromonas punctata</name>
    <dbReference type="NCBI Taxonomy" id="648"/>
    <lineage>
        <taxon>Bacteria</taxon>
        <taxon>Pseudomonadati</taxon>
        <taxon>Pseudomonadota</taxon>
        <taxon>Gammaproteobacteria</taxon>
        <taxon>Aeromonadales</taxon>
        <taxon>Aeromonadaceae</taxon>
        <taxon>Aeromonas</taxon>
    </lineage>
</organism>
<name>A0AAJ5ZBN9_AERCA</name>
<reference evidence="1" key="1">
    <citation type="submission" date="2023-03" db="EMBL/GenBank/DDBJ databases">
        <title>Aeromonas caviae strain AC1520.</title>
        <authorList>
            <person name="Xie T."/>
            <person name="Zhang Q."/>
            <person name="Deng J."/>
            <person name="Li X."/>
        </authorList>
    </citation>
    <scope>NUCLEOTIDE SEQUENCE</scope>
    <source>
        <strain evidence="1">AC1520</strain>
    </source>
</reference>
<gene>
    <name evidence="1" type="ORF">P5S46_15985</name>
</gene>
<protein>
    <recommendedName>
        <fullName evidence="3">Phage tail protein</fullName>
    </recommendedName>
</protein>
<evidence type="ECO:0000313" key="2">
    <source>
        <dbReference type="Proteomes" id="UP001218423"/>
    </source>
</evidence>
<sequence>MIMTGLDPDIVAALNRPNVTAFYATKIDLPSGITRLHTGLGEAVIGGEVYYGIGAMGQISPQKEQLTTSPTQLNMTLTGLDNSLLAEVMKERLVGRLAWLYLVVLDDTGSLVAAALQYKGRIASTPVKVGRTNTVQLTISNIFEDWKKGLSMRCTDESHRRLFPNDAFFRLQTWMANCTIFWGSAKDGPDSTYKD</sequence>